<gene>
    <name evidence="2" type="ORF">LCGC14_2668380</name>
</gene>
<protein>
    <recommendedName>
        <fullName evidence="1">Anti-sigma factor NepR domain-containing protein</fullName>
    </recommendedName>
</protein>
<feature type="domain" description="Anti-sigma factor NepR" evidence="1">
    <location>
        <begin position="17"/>
        <end position="50"/>
    </location>
</feature>
<dbReference type="AlphaFoldDB" id="A0A0F9ACA8"/>
<comment type="caution">
    <text evidence="2">The sequence shown here is derived from an EMBL/GenBank/DDBJ whole genome shotgun (WGS) entry which is preliminary data.</text>
</comment>
<reference evidence="2" key="1">
    <citation type="journal article" date="2015" name="Nature">
        <title>Complex archaea that bridge the gap between prokaryotes and eukaryotes.</title>
        <authorList>
            <person name="Spang A."/>
            <person name="Saw J.H."/>
            <person name="Jorgensen S.L."/>
            <person name="Zaremba-Niedzwiedzka K."/>
            <person name="Martijn J."/>
            <person name="Lind A.E."/>
            <person name="van Eijk R."/>
            <person name="Schleper C."/>
            <person name="Guy L."/>
            <person name="Ettema T.J."/>
        </authorList>
    </citation>
    <scope>NUCLEOTIDE SEQUENCE</scope>
</reference>
<evidence type="ECO:0000259" key="1">
    <source>
        <dbReference type="Pfam" id="PF18557"/>
    </source>
</evidence>
<name>A0A0F9ACA8_9ZZZZ</name>
<proteinExistence type="predicted"/>
<dbReference type="Pfam" id="PF18557">
    <property type="entry name" value="NepR"/>
    <property type="match status" value="1"/>
</dbReference>
<dbReference type="EMBL" id="LAZR01046717">
    <property type="protein sequence ID" value="KKK95880.1"/>
    <property type="molecule type" value="Genomic_DNA"/>
</dbReference>
<accession>A0A0F9ACA8</accession>
<evidence type="ECO:0000313" key="2">
    <source>
        <dbReference type="EMBL" id="KKK95880.1"/>
    </source>
</evidence>
<dbReference type="InterPro" id="IPR041649">
    <property type="entry name" value="NepR"/>
</dbReference>
<sequence>MHGRMMTEEKDVSKVMRQIDENLRRVYRQAEAEDVPDRFKDLLARLKQQDAPNAK</sequence>
<organism evidence="2">
    <name type="scientific">marine sediment metagenome</name>
    <dbReference type="NCBI Taxonomy" id="412755"/>
    <lineage>
        <taxon>unclassified sequences</taxon>
        <taxon>metagenomes</taxon>
        <taxon>ecological metagenomes</taxon>
    </lineage>
</organism>